<evidence type="ECO:0000256" key="9">
    <source>
        <dbReference type="ARBA" id="ARBA00049940"/>
    </source>
</evidence>
<comment type="function">
    <text evidence="9 10">Fluoride-specific ion channel. Important for reducing fluoride concentration in the cell, thus reducing its toxicity.</text>
</comment>
<comment type="caution">
    <text evidence="11">The sequence shown here is derived from an EMBL/GenBank/DDBJ whole genome shotgun (WGS) entry which is preliminary data.</text>
</comment>
<protein>
    <recommendedName>
        <fullName evidence="10">Fluoride-specific ion channel FluC</fullName>
    </recommendedName>
</protein>
<comment type="activity regulation">
    <text evidence="10">Na(+) is not transported, but it plays an essential structural role and its presence is essential for fluoride channel function.</text>
</comment>
<accession>A0ABV2KUF1</accession>
<dbReference type="Pfam" id="PF02537">
    <property type="entry name" value="CRCB"/>
    <property type="match status" value="1"/>
</dbReference>
<feature type="transmembrane region" description="Helical" evidence="10">
    <location>
        <begin position="57"/>
        <end position="77"/>
    </location>
</feature>
<name>A0ABV2KUF1_9BACI</name>
<comment type="subcellular location">
    <subcellularLocation>
        <location evidence="1 10">Cell membrane</location>
        <topology evidence="1 10">Multi-pass membrane protein</topology>
    </subcellularLocation>
</comment>
<evidence type="ECO:0000313" key="11">
    <source>
        <dbReference type="EMBL" id="MET3683202.1"/>
    </source>
</evidence>
<dbReference type="Proteomes" id="UP001549167">
    <property type="component" value="Unassembled WGS sequence"/>
</dbReference>
<dbReference type="PANTHER" id="PTHR28259">
    <property type="entry name" value="FLUORIDE EXPORT PROTEIN 1-RELATED"/>
    <property type="match status" value="1"/>
</dbReference>
<dbReference type="HAMAP" id="MF_00454">
    <property type="entry name" value="FluC"/>
    <property type="match status" value="1"/>
</dbReference>
<comment type="catalytic activity">
    <reaction evidence="8">
        <text>fluoride(in) = fluoride(out)</text>
        <dbReference type="Rhea" id="RHEA:76159"/>
        <dbReference type="ChEBI" id="CHEBI:17051"/>
    </reaction>
    <physiologicalReaction direction="left-to-right" evidence="8">
        <dbReference type="Rhea" id="RHEA:76160"/>
    </physiologicalReaction>
</comment>
<evidence type="ECO:0000256" key="8">
    <source>
        <dbReference type="ARBA" id="ARBA00035585"/>
    </source>
</evidence>
<evidence type="ECO:0000256" key="5">
    <source>
        <dbReference type="ARBA" id="ARBA00023136"/>
    </source>
</evidence>
<keyword evidence="10" id="KW-0479">Metal-binding</keyword>
<keyword evidence="2 10" id="KW-1003">Cell membrane</keyword>
<keyword evidence="10" id="KW-0813">Transport</keyword>
<feature type="binding site" evidence="10">
    <location>
        <position position="71"/>
    </location>
    <ligand>
        <name>Na(+)</name>
        <dbReference type="ChEBI" id="CHEBI:29101"/>
        <note>structural</note>
    </ligand>
</feature>
<evidence type="ECO:0000256" key="3">
    <source>
        <dbReference type="ARBA" id="ARBA00022692"/>
    </source>
</evidence>
<organism evidence="11 12">
    <name type="scientific">Alkalibacillus flavidus</name>
    <dbReference type="NCBI Taxonomy" id="546021"/>
    <lineage>
        <taxon>Bacteria</taxon>
        <taxon>Bacillati</taxon>
        <taxon>Bacillota</taxon>
        <taxon>Bacilli</taxon>
        <taxon>Bacillales</taxon>
        <taxon>Bacillaceae</taxon>
        <taxon>Alkalibacillus</taxon>
    </lineage>
</organism>
<feature type="transmembrane region" description="Helical" evidence="10">
    <location>
        <begin position="89"/>
        <end position="114"/>
    </location>
</feature>
<feature type="binding site" evidence="10">
    <location>
        <position position="68"/>
    </location>
    <ligand>
        <name>Na(+)</name>
        <dbReference type="ChEBI" id="CHEBI:29101"/>
        <note>structural</note>
    </ligand>
</feature>
<feature type="transmembrane region" description="Helical" evidence="10">
    <location>
        <begin position="25"/>
        <end position="45"/>
    </location>
</feature>
<evidence type="ECO:0000256" key="4">
    <source>
        <dbReference type="ARBA" id="ARBA00022989"/>
    </source>
</evidence>
<evidence type="ECO:0000256" key="10">
    <source>
        <dbReference type="HAMAP-Rule" id="MF_00454"/>
    </source>
</evidence>
<dbReference type="InterPro" id="IPR003691">
    <property type="entry name" value="FluC"/>
</dbReference>
<comment type="similarity">
    <text evidence="7 10">Belongs to the fluoride channel Fluc/FEX (TC 1.A.43) family.</text>
</comment>
<proteinExistence type="inferred from homology"/>
<evidence type="ECO:0000256" key="6">
    <source>
        <dbReference type="ARBA" id="ARBA00023303"/>
    </source>
</evidence>
<gene>
    <name evidence="10" type="primary">fluC</name>
    <name evidence="10" type="synonym">crcB</name>
    <name evidence="11" type="ORF">ABID56_001293</name>
</gene>
<dbReference type="PANTHER" id="PTHR28259:SF1">
    <property type="entry name" value="FLUORIDE EXPORT PROTEIN 1-RELATED"/>
    <property type="match status" value="1"/>
</dbReference>
<sequence>MWLNALFVALGGAIGTFFRYSIDVAFANTSTIMVNLIGSFLLGCLTAYTQSNTMPQWLKVGVGVGLLGGFTTMSTFAQNIHRMTLNGAWLLSTSYSFASVIGGIGLAFIGFNVMKRGQDT</sequence>
<keyword evidence="12" id="KW-1185">Reference proteome</keyword>
<keyword evidence="3 10" id="KW-0812">Transmembrane</keyword>
<evidence type="ECO:0000256" key="2">
    <source>
        <dbReference type="ARBA" id="ARBA00022475"/>
    </source>
</evidence>
<evidence type="ECO:0000256" key="1">
    <source>
        <dbReference type="ARBA" id="ARBA00004651"/>
    </source>
</evidence>
<evidence type="ECO:0000256" key="7">
    <source>
        <dbReference type="ARBA" id="ARBA00035120"/>
    </source>
</evidence>
<keyword evidence="4 10" id="KW-1133">Transmembrane helix</keyword>
<keyword evidence="10" id="KW-0406">Ion transport</keyword>
<dbReference type="EMBL" id="JBEPMX010000005">
    <property type="protein sequence ID" value="MET3683202.1"/>
    <property type="molecule type" value="Genomic_DNA"/>
</dbReference>
<keyword evidence="10" id="KW-0915">Sodium</keyword>
<dbReference type="RefSeq" id="WP_354219792.1">
    <property type="nucleotide sequence ID" value="NZ_JBEPMX010000005.1"/>
</dbReference>
<evidence type="ECO:0000313" key="12">
    <source>
        <dbReference type="Proteomes" id="UP001549167"/>
    </source>
</evidence>
<keyword evidence="6 10" id="KW-0407">Ion channel</keyword>
<keyword evidence="5 10" id="KW-0472">Membrane</keyword>
<reference evidence="11 12" key="1">
    <citation type="submission" date="2024-06" db="EMBL/GenBank/DDBJ databases">
        <title>Genomic Encyclopedia of Type Strains, Phase IV (KMG-IV): sequencing the most valuable type-strain genomes for metagenomic binning, comparative biology and taxonomic classification.</title>
        <authorList>
            <person name="Goeker M."/>
        </authorList>
    </citation>
    <scope>NUCLEOTIDE SEQUENCE [LARGE SCALE GENOMIC DNA]</scope>
    <source>
        <strain evidence="11 12">DSM 23520</strain>
    </source>
</reference>